<feature type="non-terminal residue" evidence="2">
    <location>
        <position position="1"/>
    </location>
</feature>
<dbReference type="AlphaFoldDB" id="X1MWI4"/>
<evidence type="ECO:0000256" key="1">
    <source>
        <dbReference type="SAM" id="Phobius"/>
    </source>
</evidence>
<protein>
    <submittedName>
        <fullName evidence="2">Uncharacterized protein</fullName>
    </submittedName>
</protein>
<reference evidence="2" key="1">
    <citation type="journal article" date="2014" name="Front. Microbiol.">
        <title>High frequency of phylogenetically diverse reductive dehalogenase-homologous genes in deep subseafloor sedimentary metagenomes.</title>
        <authorList>
            <person name="Kawai M."/>
            <person name="Futagami T."/>
            <person name="Toyoda A."/>
            <person name="Takaki Y."/>
            <person name="Nishi S."/>
            <person name="Hori S."/>
            <person name="Arai W."/>
            <person name="Tsubouchi T."/>
            <person name="Morono Y."/>
            <person name="Uchiyama I."/>
            <person name="Ito T."/>
            <person name="Fujiyama A."/>
            <person name="Inagaki F."/>
            <person name="Takami H."/>
        </authorList>
    </citation>
    <scope>NUCLEOTIDE SEQUENCE</scope>
    <source>
        <strain evidence="2">Expedition CK06-06</strain>
    </source>
</reference>
<keyword evidence="1" id="KW-0812">Transmembrane</keyword>
<keyword evidence="1" id="KW-0472">Membrane</keyword>
<gene>
    <name evidence="2" type="ORF">S06H3_36752</name>
</gene>
<dbReference type="EMBL" id="BARV01022281">
    <property type="protein sequence ID" value="GAI19030.1"/>
    <property type="molecule type" value="Genomic_DNA"/>
</dbReference>
<sequence>SALLRRQKIEAKDERIIIAKDKAGARTLYYLWVMIAISVLVFSWFDVELDSVQLIWWIMLISVILYFAHIYYYKKRL</sequence>
<feature type="transmembrane region" description="Helical" evidence="1">
    <location>
        <begin position="51"/>
        <end position="73"/>
    </location>
</feature>
<keyword evidence="1" id="KW-1133">Transmembrane helix</keyword>
<feature type="transmembrane region" description="Helical" evidence="1">
    <location>
        <begin position="28"/>
        <end position="45"/>
    </location>
</feature>
<proteinExistence type="predicted"/>
<organism evidence="2">
    <name type="scientific">marine sediment metagenome</name>
    <dbReference type="NCBI Taxonomy" id="412755"/>
    <lineage>
        <taxon>unclassified sequences</taxon>
        <taxon>metagenomes</taxon>
        <taxon>ecological metagenomes</taxon>
    </lineage>
</organism>
<accession>X1MWI4</accession>
<comment type="caution">
    <text evidence="2">The sequence shown here is derived from an EMBL/GenBank/DDBJ whole genome shotgun (WGS) entry which is preliminary data.</text>
</comment>
<name>X1MWI4_9ZZZZ</name>
<evidence type="ECO:0000313" key="2">
    <source>
        <dbReference type="EMBL" id="GAI19030.1"/>
    </source>
</evidence>